<dbReference type="HAMAP" id="MF_00104">
    <property type="entry name" value="RNase_III"/>
    <property type="match status" value="1"/>
</dbReference>
<keyword evidence="13" id="KW-1185">Reference proteome</keyword>
<dbReference type="CDD" id="cd00593">
    <property type="entry name" value="RIBOc"/>
    <property type="match status" value="1"/>
</dbReference>
<feature type="domain" description="RNase III" evidence="11">
    <location>
        <begin position="1"/>
        <end position="124"/>
    </location>
</feature>
<dbReference type="CDD" id="cd10845">
    <property type="entry name" value="DSRM_RNAse_III_family"/>
    <property type="match status" value="1"/>
</dbReference>
<comment type="catalytic activity">
    <reaction evidence="1 9">
        <text>Endonucleolytic cleavage to 5'-phosphomonoester.</text>
        <dbReference type="EC" id="3.1.26.3"/>
    </reaction>
</comment>
<dbReference type="AlphaFoldDB" id="A0A3D8JCG6"/>
<evidence type="ECO:0000256" key="7">
    <source>
        <dbReference type="ARBA" id="ARBA00022801"/>
    </source>
</evidence>
<dbReference type="SMART" id="SM00358">
    <property type="entry name" value="DSRM"/>
    <property type="match status" value="1"/>
</dbReference>
<evidence type="ECO:0000256" key="6">
    <source>
        <dbReference type="ARBA" id="ARBA00022759"/>
    </source>
</evidence>
<evidence type="ECO:0000256" key="8">
    <source>
        <dbReference type="ARBA" id="ARBA00022884"/>
    </source>
</evidence>
<evidence type="ECO:0000256" key="3">
    <source>
        <dbReference type="ARBA" id="ARBA00022552"/>
    </source>
</evidence>
<feature type="binding site" evidence="9">
    <location>
        <position position="113"/>
    </location>
    <ligand>
        <name>Mg(2+)</name>
        <dbReference type="ChEBI" id="CHEBI:18420"/>
    </ligand>
</feature>
<feature type="active site" evidence="9">
    <location>
        <position position="41"/>
    </location>
</feature>
<dbReference type="PROSITE" id="PS00517">
    <property type="entry name" value="RNASE_3_1"/>
    <property type="match status" value="1"/>
</dbReference>
<dbReference type="Proteomes" id="UP000256695">
    <property type="component" value="Unassembled WGS sequence"/>
</dbReference>
<dbReference type="GO" id="GO:0008033">
    <property type="term" value="P:tRNA processing"/>
    <property type="evidence" value="ECO:0007669"/>
    <property type="project" value="UniProtKB-KW"/>
</dbReference>
<keyword evidence="9" id="KW-0819">tRNA processing</keyword>
<dbReference type="GO" id="GO:0006397">
    <property type="term" value="P:mRNA processing"/>
    <property type="evidence" value="ECO:0007669"/>
    <property type="project" value="UniProtKB-UniRule"/>
</dbReference>
<comment type="caution">
    <text evidence="12">The sequence shown here is derived from an EMBL/GenBank/DDBJ whole genome shotgun (WGS) entry which is preliminary data.</text>
</comment>
<evidence type="ECO:0000256" key="2">
    <source>
        <dbReference type="ARBA" id="ARBA00010183"/>
    </source>
</evidence>
<comment type="cofactor">
    <cofactor evidence="9">
        <name>Mg(2+)</name>
        <dbReference type="ChEBI" id="CHEBI:18420"/>
    </cofactor>
</comment>
<dbReference type="GO" id="GO:0046872">
    <property type="term" value="F:metal ion binding"/>
    <property type="evidence" value="ECO:0007669"/>
    <property type="project" value="UniProtKB-KW"/>
</dbReference>
<protein>
    <recommendedName>
        <fullName evidence="9">Ribonuclease 3</fullName>
        <ecNumber evidence="9">3.1.26.3</ecNumber>
    </recommendedName>
    <alternativeName>
        <fullName evidence="9">Ribonuclease III</fullName>
        <shortName evidence="9">RNase III</shortName>
    </alternativeName>
</protein>
<comment type="function">
    <text evidence="9">Digests double-stranded RNA. Involved in the processing of primary rRNA transcript to yield the immediate precursors to the large and small rRNAs (23S and 16S). Processes some mRNAs, and tRNAs when they are encoded in the rRNA operon. Processes pre-crRNA and tracrRNA of type II CRISPR loci if present in the organism.</text>
</comment>
<dbReference type="GO" id="GO:0010468">
    <property type="term" value="P:regulation of gene expression"/>
    <property type="evidence" value="ECO:0007669"/>
    <property type="project" value="TreeGrafter"/>
</dbReference>
<feature type="binding site" evidence="9">
    <location>
        <position position="37"/>
    </location>
    <ligand>
        <name>Mg(2+)</name>
        <dbReference type="ChEBI" id="CHEBI:18420"/>
    </ligand>
</feature>
<dbReference type="FunFam" id="1.10.1520.10:FF:000001">
    <property type="entry name" value="Ribonuclease 3"/>
    <property type="match status" value="1"/>
</dbReference>
<keyword evidence="9" id="KW-0699">rRNA-binding</keyword>
<dbReference type="Gene3D" id="3.30.160.20">
    <property type="match status" value="1"/>
</dbReference>
<evidence type="ECO:0000256" key="4">
    <source>
        <dbReference type="ARBA" id="ARBA00022664"/>
    </source>
</evidence>
<dbReference type="Gene3D" id="1.10.1520.10">
    <property type="entry name" value="Ribonuclease III domain"/>
    <property type="match status" value="1"/>
</dbReference>
<dbReference type="SUPFAM" id="SSF69065">
    <property type="entry name" value="RNase III domain-like"/>
    <property type="match status" value="1"/>
</dbReference>
<comment type="subunit">
    <text evidence="9">Homodimer.</text>
</comment>
<proteinExistence type="inferred from homology"/>
<evidence type="ECO:0000256" key="5">
    <source>
        <dbReference type="ARBA" id="ARBA00022722"/>
    </source>
</evidence>
<keyword evidence="6 9" id="KW-0255">Endonuclease</keyword>
<evidence type="ECO:0000259" key="11">
    <source>
        <dbReference type="PROSITE" id="PS50142"/>
    </source>
</evidence>
<dbReference type="NCBIfam" id="TIGR02191">
    <property type="entry name" value="RNaseIII"/>
    <property type="match status" value="1"/>
</dbReference>
<dbReference type="Pfam" id="PF14622">
    <property type="entry name" value="Ribonucleas_3_3"/>
    <property type="match status" value="1"/>
</dbReference>
<dbReference type="InterPro" id="IPR014720">
    <property type="entry name" value="dsRBD_dom"/>
</dbReference>
<feature type="binding site" evidence="9">
    <location>
        <position position="110"/>
    </location>
    <ligand>
        <name>Mg(2+)</name>
        <dbReference type="ChEBI" id="CHEBI:18420"/>
    </ligand>
</feature>
<dbReference type="PANTHER" id="PTHR11207:SF0">
    <property type="entry name" value="RIBONUCLEASE 3"/>
    <property type="match status" value="1"/>
</dbReference>
<dbReference type="GO" id="GO:0019843">
    <property type="term" value="F:rRNA binding"/>
    <property type="evidence" value="ECO:0007669"/>
    <property type="project" value="UniProtKB-KW"/>
</dbReference>
<dbReference type="GO" id="GO:0004525">
    <property type="term" value="F:ribonuclease III activity"/>
    <property type="evidence" value="ECO:0007669"/>
    <property type="project" value="UniProtKB-UniRule"/>
</dbReference>
<dbReference type="InterPro" id="IPR000999">
    <property type="entry name" value="RNase_III_dom"/>
</dbReference>
<comment type="subcellular location">
    <subcellularLocation>
        <location evidence="9">Cytoplasm</location>
    </subcellularLocation>
</comment>
<dbReference type="EC" id="3.1.26.3" evidence="9"/>
<organism evidence="12 13">
    <name type="scientific">Helicobacter anseris</name>
    <dbReference type="NCBI Taxonomy" id="375926"/>
    <lineage>
        <taxon>Bacteria</taxon>
        <taxon>Pseudomonadati</taxon>
        <taxon>Campylobacterota</taxon>
        <taxon>Epsilonproteobacteria</taxon>
        <taxon>Campylobacterales</taxon>
        <taxon>Helicobacteraceae</taxon>
        <taxon>Helicobacter</taxon>
    </lineage>
</organism>
<dbReference type="RefSeq" id="WP_115578253.1">
    <property type="nucleotide sequence ID" value="NZ_NXLX01000001.1"/>
</dbReference>
<dbReference type="InterPro" id="IPR011907">
    <property type="entry name" value="RNase_III"/>
</dbReference>
<evidence type="ECO:0000256" key="9">
    <source>
        <dbReference type="HAMAP-Rule" id="MF_00104"/>
    </source>
</evidence>
<comment type="similarity">
    <text evidence="2">Belongs to the ribonuclease III family.</text>
</comment>
<feature type="active site" evidence="9">
    <location>
        <position position="113"/>
    </location>
</feature>
<dbReference type="OrthoDB" id="9805026at2"/>
<reference evidence="12 13" key="1">
    <citation type="submission" date="2018-04" db="EMBL/GenBank/DDBJ databases">
        <title>Novel Campyloabacter and Helicobacter Species and Strains.</title>
        <authorList>
            <person name="Mannion A.J."/>
            <person name="Shen Z."/>
            <person name="Fox J.G."/>
        </authorList>
    </citation>
    <scope>NUCLEOTIDE SEQUENCE [LARGE SCALE GENOMIC DNA]</scope>
    <source>
        <strain evidence="12 13">MIT 04-9362</strain>
    </source>
</reference>
<dbReference type="InterPro" id="IPR036389">
    <property type="entry name" value="RNase_III_sf"/>
</dbReference>
<evidence type="ECO:0000256" key="1">
    <source>
        <dbReference type="ARBA" id="ARBA00000109"/>
    </source>
</evidence>
<keyword evidence="3 9" id="KW-0698">rRNA processing</keyword>
<keyword evidence="5 9" id="KW-0540">Nuclease</keyword>
<gene>
    <name evidence="9" type="primary">rnc</name>
    <name evidence="12" type="ORF">CQA57_00385</name>
</gene>
<sequence>MQNLQKILNYHFKDQELLLTALTHKSCKNQVNNERLEFLGDAVLDLLIGEFLYKKFPQKQEGDLSKMRASLVNEQSFMNFAKAIKLDECILISANEEANDGRKKASILSSAFEAIIGAIYLESGLNVTKKITYKLLEELYPKIDIQSLFMDYKTALQEVTQAKFGVTPDYILLEEIGPDHKKQFKMALHIQNQEYAQAIGTSKKDAQQKCAKIAYTKLMR</sequence>
<name>A0A3D8JCG6_9HELI</name>
<dbReference type="Pfam" id="PF00035">
    <property type="entry name" value="dsrm"/>
    <property type="match status" value="1"/>
</dbReference>
<dbReference type="GO" id="GO:0006364">
    <property type="term" value="P:rRNA processing"/>
    <property type="evidence" value="ECO:0007669"/>
    <property type="project" value="UniProtKB-UniRule"/>
</dbReference>
<keyword evidence="7 9" id="KW-0378">Hydrolase</keyword>
<evidence type="ECO:0000313" key="12">
    <source>
        <dbReference type="EMBL" id="RDU74544.1"/>
    </source>
</evidence>
<keyword evidence="9" id="KW-0460">Magnesium</keyword>
<dbReference type="PANTHER" id="PTHR11207">
    <property type="entry name" value="RIBONUCLEASE III"/>
    <property type="match status" value="1"/>
</dbReference>
<keyword evidence="4 9" id="KW-0507">mRNA processing</keyword>
<keyword evidence="9" id="KW-0963">Cytoplasm</keyword>
<dbReference type="PROSITE" id="PS50142">
    <property type="entry name" value="RNASE_3_2"/>
    <property type="match status" value="1"/>
</dbReference>
<keyword evidence="9" id="KW-0479">Metal-binding</keyword>
<dbReference type="GO" id="GO:0005737">
    <property type="term" value="C:cytoplasm"/>
    <property type="evidence" value="ECO:0007669"/>
    <property type="project" value="UniProtKB-SubCell"/>
</dbReference>
<evidence type="ECO:0000259" key="10">
    <source>
        <dbReference type="PROSITE" id="PS50137"/>
    </source>
</evidence>
<dbReference type="EMBL" id="NXLX01000001">
    <property type="protein sequence ID" value="RDU74544.1"/>
    <property type="molecule type" value="Genomic_DNA"/>
</dbReference>
<dbReference type="PROSITE" id="PS50137">
    <property type="entry name" value="DS_RBD"/>
    <property type="match status" value="1"/>
</dbReference>
<feature type="domain" description="DRBM" evidence="10">
    <location>
        <begin position="151"/>
        <end position="220"/>
    </location>
</feature>
<dbReference type="SMART" id="SM00535">
    <property type="entry name" value="RIBOc"/>
    <property type="match status" value="1"/>
</dbReference>
<dbReference type="GO" id="GO:0003725">
    <property type="term" value="F:double-stranded RNA binding"/>
    <property type="evidence" value="ECO:0007669"/>
    <property type="project" value="TreeGrafter"/>
</dbReference>
<dbReference type="SUPFAM" id="SSF54768">
    <property type="entry name" value="dsRNA-binding domain-like"/>
    <property type="match status" value="1"/>
</dbReference>
<evidence type="ECO:0000313" key="13">
    <source>
        <dbReference type="Proteomes" id="UP000256695"/>
    </source>
</evidence>
<keyword evidence="8 9" id="KW-0694">RNA-binding</keyword>
<accession>A0A3D8JCG6</accession>